<protein>
    <submittedName>
        <fullName evidence="1">Uncharacterized protein</fullName>
    </submittedName>
</protein>
<dbReference type="Proteomes" id="UP000015559">
    <property type="component" value="Chromosome"/>
</dbReference>
<dbReference type="AlphaFoldDB" id="S6B2W9"/>
<reference evidence="1 2" key="1">
    <citation type="journal article" date="2012" name="Appl. Environ. Microbiol.">
        <title>Draft genome sequence of a psychrotolerant sulfur-oxidizing bacterium, Sulfuricella denitrificans skB26, and proteomic insights into cold adaptation.</title>
        <authorList>
            <person name="Watanabe T."/>
            <person name="Kojima H."/>
            <person name="Fukui M."/>
        </authorList>
    </citation>
    <scope>NUCLEOTIDE SEQUENCE [LARGE SCALE GENOMIC DNA]</scope>
    <source>
        <strain evidence="2">skB26</strain>
    </source>
</reference>
<accession>S6B2W9</accession>
<gene>
    <name evidence="1" type="ORF">SCD_n01188</name>
</gene>
<dbReference type="KEGG" id="sdr:SCD_n01188"/>
<dbReference type="HOGENOM" id="CLU_2319060_0_0_4"/>
<keyword evidence="2" id="KW-1185">Reference proteome</keyword>
<sequence length="99" mass="11004">MNALDLFLTLTPHERVLAILKSREDFPRDPRPAMRCISNNPDETFCCFDDEVSTEIGAYIKLLGHLGQLDVTDIEAVARAGELYVIAIATIRICAAKII</sequence>
<evidence type="ECO:0000313" key="1">
    <source>
        <dbReference type="EMBL" id="BAN35017.1"/>
    </source>
</evidence>
<organism evidence="1 2">
    <name type="scientific">Sulfuricella denitrificans (strain DSM 22764 / NBRC 105220 / skB26)</name>
    <dbReference type="NCBI Taxonomy" id="1163617"/>
    <lineage>
        <taxon>Bacteria</taxon>
        <taxon>Pseudomonadati</taxon>
        <taxon>Pseudomonadota</taxon>
        <taxon>Betaproteobacteria</taxon>
        <taxon>Nitrosomonadales</taxon>
        <taxon>Sulfuricellaceae</taxon>
        <taxon>Sulfuricella</taxon>
    </lineage>
</organism>
<evidence type="ECO:0000313" key="2">
    <source>
        <dbReference type="Proteomes" id="UP000015559"/>
    </source>
</evidence>
<proteinExistence type="predicted"/>
<name>S6B2W9_SULDS</name>
<dbReference type="RefSeq" id="WP_009206032.1">
    <property type="nucleotide sequence ID" value="NC_022357.1"/>
</dbReference>
<dbReference type="EMBL" id="AP013066">
    <property type="protein sequence ID" value="BAN35017.1"/>
    <property type="molecule type" value="Genomic_DNA"/>
</dbReference>